<reference evidence="1" key="2">
    <citation type="journal article" date="2015" name="Data Brief">
        <title>Shoot transcriptome of the giant reed, Arundo donax.</title>
        <authorList>
            <person name="Barrero R.A."/>
            <person name="Guerrero F.D."/>
            <person name="Moolhuijzen P."/>
            <person name="Goolsby J.A."/>
            <person name="Tidwell J."/>
            <person name="Bellgard S.E."/>
            <person name="Bellgard M.I."/>
        </authorList>
    </citation>
    <scope>NUCLEOTIDE SEQUENCE</scope>
    <source>
        <tissue evidence="1">Shoot tissue taken approximately 20 cm above the soil surface</tissue>
    </source>
</reference>
<proteinExistence type="predicted"/>
<dbReference type="EMBL" id="GBRH01187958">
    <property type="protein sequence ID" value="JAE09938.1"/>
    <property type="molecule type" value="Transcribed_RNA"/>
</dbReference>
<dbReference type="AlphaFoldDB" id="A0A0A9FNR7"/>
<name>A0A0A9FNR7_ARUDO</name>
<protein>
    <submittedName>
        <fullName evidence="1">Uncharacterized protein</fullName>
    </submittedName>
</protein>
<organism evidence="1">
    <name type="scientific">Arundo donax</name>
    <name type="common">Giant reed</name>
    <name type="synonym">Donax arundinaceus</name>
    <dbReference type="NCBI Taxonomy" id="35708"/>
    <lineage>
        <taxon>Eukaryota</taxon>
        <taxon>Viridiplantae</taxon>
        <taxon>Streptophyta</taxon>
        <taxon>Embryophyta</taxon>
        <taxon>Tracheophyta</taxon>
        <taxon>Spermatophyta</taxon>
        <taxon>Magnoliopsida</taxon>
        <taxon>Liliopsida</taxon>
        <taxon>Poales</taxon>
        <taxon>Poaceae</taxon>
        <taxon>PACMAD clade</taxon>
        <taxon>Arundinoideae</taxon>
        <taxon>Arundineae</taxon>
        <taxon>Arundo</taxon>
    </lineage>
</organism>
<evidence type="ECO:0000313" key="1">
    <source>
        <dbReference type="EMBL" id="JAE09938.1"/>
    </source>
</evidence>
<reference evidence="1" key="1">
    <citation type="submission" date="2014-09" db="EMBL/GenBank/DDBJ databases">
        <authorList>
            <person name="Magalhaes I.L.F."/>
            <person name="Oliveira U."/>
            <person name="Santos F.R."/>
            <person name="Vidigal T.H.D.A."/>
            <person name="Brescovit A.D."/>
            <person name="Santos A.J."/>
        </authorList>
    </citation>
    <scope>NUCLEOTIDE SEQUENCE</scope>
    <source>
        <tissue evidence="1">Shoot tissue taken approximately 20 cm above the soil surface</tissue>
    </source>
</reference>
<sequence length="95" mass="10383">MKILSAPSVLSAPSASYHLSVSDHQLQIDILLSFPQCQQTFLTLLLLALSLSHTPLMNCPVQQMLEQHCSGKTLLAFLNPCSLIAQHRVTQRAGS</sequence>
<accession>A0A0A9FNR7</accession>